<comment type="caution">
    <text evidence="4">The sequence shown here is derived from an EMBL/GenBank/DDBJ whole genome shotgun (WGS) entry which is preliminary data.</text>
</comment>
<evidence type="ECO:0000256" key="2">
    <source>
        <dbReference type="SAM" id="MobiDB-lite"/>
    </source>
</evidence>
<dbReference type="InterPro" id="IPR005162">
    <property type="entry name" value="Retrotrans_gag_dom"/>
</dbReference>
<evidence type="ECO:0000256" key="1">
    <source>
        <dbReference type="PROSITE-ProRule" id="PRU00047"/>
    </source>
</evidence>
<dbReference type="PANTHER" id="PTHR33223">
    <property type="entry name" value="CCHC-TYPE DOMAIN-CONTAINING PROTEIN"/>
    <property type="match status" value="1"/>
</dbReference>
<dbReference type="InterPro" id="IPR001878">
    <property type="entry name" value="Znf_CCHC"/>
</dbReference>
<reference evidence="4" key="1">
    <citation type="submission" date="2022-07" db="EMBL/GenBank/DDBJ databases">
        <authorList>
            <person name="Macas J."/>
            <person name="Novak P."/>
            <person name="Neumann P."/>
        </authorList>
    </citation>
    <scope>NUCLEOTIDE SEQUENCE</scope>
</reference>
<sequence>MRRTRGRPVGSNNEQGNNHEQDLAGLVAQLQRQLQEQQQTIDRLTANNQRGGGEGRNAGNNHARGHGAPRQEPLMITWRKIKPTDFEGGPDPLAAQGWLKTVEGIANGLELADNDKVRCASYSLTMDARIWWETVETRYNITQMTWEQFKEEFTNQYFNASVTRRYRDELQSLRQGTMDVTTLAAKFQRLLRICPTAAPTERDKVRMFLAALRKDIAVHLENGNQNPATLADCVFIATQKEYYISSGPVPAQPQPVPSQSQNQSQRHMNNSKSNKKRNFTGNDGKRDGHHQGHQNKQMKFPQCANCGRNHPGQCRLGSRACYTCGLEGHMSRDCPRKNQQNYQITHMPRNPTPSAAVHNMQAYLEGPSIQQGRLEAPPEAPVARVFTISKEEASINPGVVTDTKNKAKA</sequence>
<gene>
    <name evidence="4" type="ORF">CEURO_LOCUS8018</name>
</gene>
<dbReference type="Pfam" id="PF03732">
    <property type="entry name" value="Retrotrans_gag"/>
    <property type="match status" value="1"/>
</dbReference>
<keyword evidence="1" id="KW-0479">Metal-binding</keyword>
<keyword evidence="5" id="KW-1185">Reference proteome</keyword>
<keyword evidence="1" id="KW-0862">Zinc</keyword>
<feature type="region of interest" description="Disordered" evidence="2">
    <location>
        <begin position="46"/>
        <end position="71"/>
    </location>
</feature>
<name>A0A9P0Z006_CUSEU</name>
<dbReference type="Gene3D" id="4.10.60.10">
    <property type="entry name" value="Zinc finger, CCHC-type"/>
    <property type="match status" value="1"/>
</dbReference>
<dbReference type="PROSITE" id="PS50158">
    <property type="entry name" value="ZF_CCHC"/>
    <property type="match status" value="1"/>
</dbReference>
<protein>
    <recommendedName>
        <fullName evidence="3">CCHC-type domain-containing protein</fullName>
    </recommendedName>
</protein>
<dbReference type="Proteomes" id="UP001152484">
    <property type="component" value="Unassembled WGS sequence"/>
</dbReference>
<dbReference type="GO" id="GO:0003676">
    <property type="term" value="F:nucleic acid binding"/>
    <property type="evidence" value="ECO:0007669"/>
    <property type="project" value="InterPro"/>
</dbReference>
<feature type="compositionally biased region" description="Low complexity" evidence="2">
    <location>
        <begin position="57"/>
        <end position="68"/>
    </location>
</feature>
<accession>A0A9P0Z006</accession>
<feature type="region of interest" description="Disordered" evidence="2">
    <location>
        <begin position="246"/>
        <end position="296"/>
    </location>
</feature>
<dbReference type="PANTHER" id="PTHR33223:SF11">
    <property type="entry name" value="ELEMENT PROTEIN, PUTATIVE-RELATED"/>
    <property type="match status" value="1"/>
</dbReference>
<dbReference type="EMBL" id="CAMAPE010000015">
    <property type="protein sequence ID" value="CAH9081843.1"/>
    <property type="molecule type" value="Genomic_DNA"/>
</dbReference>
<keyword evidence="1" id="KW-0863">Zinc-finger</keyword>
<feature type="domain" description="CCHC-type" evidence="3">
    <location>
        <begin position="321"/>
        <end position="336"/>
    </location>
</feature>
<dbReference type="GO" id="GO:0008270">
    <property type="term" value="F:zinc ion binding"/>
    <property type="evidence" value="ECO:0007669"/>
    <property type="project" value="UniProtKB-KW"/>
</dbReference>
<evidence type="ECO:0000313" key="4">
    <source>
        <dbReference type="EMBL" id="CAH9081843.1"/>
    </source>
</evidence>
<dbReference type="OrthoDB" id="1305854at2759"/>
<dbReference type="SMART" id="SM00343">
    <property type="entry name" value="ZnF_C2HC"/>
    <property type="match status" value="1"/>
</dbReference>
<evidence type="ECO:0000313" key="5">
    <source>
        <dbReference type="Proteomes" id="UP001152484"/>
    </source>
</evidence>
<evidence type="ECO:0000259" key="3">
    <source>
        <dbReference type="PROSITE" id="PS50158"/>
    </source>
</evidence>
<proteinExistence type="predicted"/>
<dbReference type="Pfam" id="PF00098">
    <property type="entry name" value="zf-CCHC"/>
    <property type="match status" value="1"/>
</dbReference>
<dbReference type="AlphaFoldDB" id="A0A9P0Z006"/>
<organism evidence="4 5">
    <name type="scientific">Cuscuta europaea</name>
    <name type="common">European dodder</name>
    <dbReference type="NCBI Taxonomy" id="41803"/>
    <lineage>
        <taxon>Eukaryota</taxon>
        <taxon>Viridiplantae</taxon>
        <taxon>Streptophyta</taxon>
        <taxon>Embryophyta</taxon>
        <taxon>Tracheophyta</taxon>
        <taxon>Spermatophyta</taxon>
        <taxon>Magnoliopsida</taxon>
        <taxon>eudicotyledons</taxon>
        <taxon>Gunneridae</taxon>
        <taxon>Pentapetalae</taxon>
        <taxon>asterids</taxon>
        <taxon>lamiids</taxon>
        <taxon>Solanales</taxon>
        <taxon>Convolvulaceae</taxon>
        <taxon>Cuscuteae</taxon>
        <taxon>Cuscuta</taxon>
        <taxon>Cuscuta subgen. Cuscuta</taxon>
    </lineage>
</organism>